<dbReference type="SUPFAM" id="SSF47459">
    <property type="entry name" value="HLH, helix-loop-helix DNA-binding domain"/>
    <property type="match status" value="1"/>
</dbReference>
<dbReference type="PROSITE" id="PS50888">
    <property type="entry name" value="BHLH"/>
    <property type="match status" value="1"/>
</dbReference>
<keyword evidence="4" id="KW-0804">Transcription</keyword>
<evidence type="ECO:0000256" key="4">
    <source>
        <dbReference type="ARBA" id="ARBA00023163"/>
    </source>
</evidence>
<keyword evidence="5" id="KW-0539">Nucleus</keyword>
<dbReference type="GO" id="GO:0046983">
    <property type="term" value="F:protein dimerization activity"/>
    <property type="evidence" value="ECO:0007669"/>
    <property type="project" value="InterPro"/>
</dbReference>
<reference evidence="8" key="1">
    <citation type="submission" date="2022-05" db="EMBL/GenBank/DDBJ databases">
        <title>The Musa troglodytarum L. genome provides insights into the mechanism of non-climacteric behaviour and enrichment of carotenoids.</title>
        <authorList>
            <person name="Wang J."/>
        </authorList>
    </citation>
    <scope>NUCLEOTIDE SEQUENCE</scope>
    <source>
        <tissue evidence="8">Leaf</tissue>
    </source>
</reference>
<dbReference type="InterPro" id="IPR036638">
    <property type="entry name" value="HLH_DNA-bd_sf"/>
</dbReference>
<feature type="compositionally biased region" description="Basic and acidic residues" evidence="6">
    <location>
        <begin position="162"/>
        <end position="185"/>
    </location>
</feature>
<evidence type="ECO:0000256" key="1">
    <source>
        <dbReference type="ARBA" id="ARBA00004123"/>
    </source>
</evidence>
<dbReference type="GO" id="GO:0003700">
    <property type="term" value="F:DNA-binding transcription factor activity"/>
    <property type="evidence" value="ECO:0007669"/>
    <property type="project" value="TreeGrafter"/>
</dbReference>
<dbReference type="PANTHER" id="PTHR12565">
    <property type="entry name" value="STEROL REGULATORY ELEMENT-BINDING PROTEIN"/>
    <property type="match status" value="1"/>
</dbReference>
<dbReference type="AlphaFoldDB" id="A0A9E7IAN1"/>
<keyword evidence="9" id="KW-1185">Reference proteome</keyword>
<evidence type="ECO:0000313" key="9">
    <source>
        <dbReference type="Proteomes" id="UP001055439"/>
    </source>
</evidence>
<evidence type="ECO:0000313" key="8">
    <source>
        <dbReference type="EMBL" id="URE45647.1"/>
    </source>
</evidence>
<proteinExistence type="inferred from homology"/>
<keyword evidence="3" id="KW-0805">Transcription regulation</keyword>
<feature type="region of interest" description="Disordered" evidence="6">
    <location>
        <begin position="94"/>
        <end position="185"/>
    </location>
</feature>
<gene>
    <name evidence="8" type="ORF">MUK42_15314</name>
</gene>
<dbReference type="OrthoDB" id="678327at2759"/>
<accession>A0A9E7IAN1</accession>
<comment type="similarity">
    <text evidence="2">Belongs to the bHLH protein family.</text>
</comment>
<name>A0A9E7IAN1_9LILI</name>
<dbReference type="InterPro" id="IPR011598">
    <property type="entry name" value="bHLH_dom"/>
</dbReference>
<evidence type="ECO:0000259" key="7">
    <source>
        <dbReference type="PROSITE" id="PS50888"/>
    </source>
</evidence>
<evidence type="ECO:0000256" key="2">
    <source>
        <dbReference type="ARBA" id="ARBA00005510"/>
    </source>
</evidence>
<dbReference type="GO" id="GO:0005634">
    <property type="term" value="C:nucleus"/>
    <property type="evidence" value="ECO:0007669"/>
    <property type="project" value="UniProtKB-SubCell"/>
</dbReference>
<dbReference type="Proteomes" id="UP001055439">
    <property type="component" value="Chromosome 9"/>
</dbReference>
<dbReference type="SMART" id="SM00353">
    <property type="entry name" value="HLH"/>
    <property type="match status" value="1"/>
</dbReference>
<sequence length="298" mass="32575">MYALPRRGTFLSSPLPLFLHFIAMGETVESLSCLKPFLCCVEMDPSLELMGQLEELNGSAMEIPDSGVVGFFGEDYLSHQSELGMPFPDHVSGLLPADCQTPAAPPQPEASVAEQRQGDRKRKGMEGEHASAALSESGLRALEIKKNSSRSGGGKRARGNSRKAEKPKEVVHVRARRGEATDSHSLAERVRRERINERMRCLQGLVPGCYKAMGMAGMLDEIINYVQSLQNQVEFLSLKLSAASSFYDCCFDMGMETLSAPQSLFLIHRQAGDGQETAEAAVRPVGEEYGRCTTGFPL</sequence>
<dbReference type="PANTHER" id="PTHR12565:SF367">
    <property type="entry name" value="TRANSCRIPTION FACTOR BHLH75"/>
    <property type="match status" value="1"/>
</dbReference>
<dbReference type="EMBL" id="CP097511">
    <property type="protein sequence ID" value="URE45647.1"/>
    <property type="molecule type" value="Genomic_DNA"/>
</dbReference>
<dbReference type="InterPro" id="IPR024097">
    <property type="entry name" value="bHLH_ZIP_TF"/>
</dbReference>
<evidence type="ECO:0000256" key="5">
    <source>
        <dbReference type="ARBA" id="ARBA00023242"/>
    </source>
</evidence>
<dbReference type="CDD" id="cd18919">
    <property type="entry name" value="bHLH_AtBPE_like"/>
    <property type="match status" value="1"/>
</dbReference>
<organism evidence="8 9">
    <name type="scientific">Musa troglodytarum</name>
    <name type="common">fe'i banana</name>
    <dbReference type="NCBI Taxonomy" id="320322"/>
    <lineage>
        <taxon>Eukaryota</taxon>
        <taxon>Viridiplantae</taxon>
        <taxon>Streptophyta</taxon>
        <taxon>Embryophyta</taxon>
        <taxon>Tracheophyta</taxon>
        <taxon>Spermatophyta</taxon>
        <taxon>Magnoliopsida</taxon>
        <taxon>Liliopsida</taxon>
        <taxon>Zingiberales</taxon>
        <taxon>Musaceae</taxon>
        <taxon>Musa</taxon>
    </lineage>
</organism>
<comment type="subcellular location">
    <subcellularLocation>
        <location evidence="1">Nucleus</location>
    </subcellularLocation>
</comment>
<evidence type="ECO:0000256" key="3">
    <source>
        <dbReference type="ARBA" id="ARBA00023015"/>
    </source>
</evidence>
<evidence type="ECO:0000256" key="6">
    <source>
        <dbReference type="SAM" id="MobiDB-lite"/>
    </source>
</evidence>
<dbReference type="Gene3D" id="4.10.280.10">
    <property type="entry name" value="Helix-loop-helix DNA-binding domain"/>
    <property type="match status" value="1"/>
</dbReference>
<feature type="domain" description="BHLH" evidence="7">
    <location>
        <begin position="179"/>
        <end position="229"/>
    </location>
</feature>
<dbReference type="Pfam" id="PF00010">
    <property type="entry name" value="HLH"/>
    <property type="match status" value="1"/>
</dbReference>
<protein>
    <submittedName>
        <fullName evidence="8">Transcription factor BEE</fullName>
    </submittedName>
</protein>